<keyword evidence="2" id="KW-0223">Dioxygenase</keyword>
<dbReference type="InterPro" id="IPR004574">
    <property type="entry name" value="Alkb"/>
</dbReference>
<evidence type="ECO:0000256" key="1">
    <source>
        <dbReference type="ARBA" id="ARBA00022723"/>
    </source>
</evidence>
<feature type="binding site" evidence="5">
    <location>
        <begin position="203"/>
        <end position="209"/>
    </location>
    <ligand>
        <name>2-oxoglutarate</name>
        <dbReference type="ChEBI" id="CHEBI:16810"/>
    </ligand>
</feature>
<reference evidence="8 9" key="1">
    <citation type="submission" date="2017-11" db="EMBL/GenBank/DDBJ databases">
        <title>Complete genome sequence of Sphingomonas sp. Strain Cra20, a psychrotolerant potential plant growth promoting rhizobacteria.</title>
        <authorList>
            <person name="Luo Y."/>
        </authorList>
    </citation>
    <scope>NUCLEOTIDE SEQUENCE [LARGE SCALE GENOMIC DNA]</scope>
    <source>
        <strain evidence="8 9">Cra20</strain>
        <plasmid evidence="8 9">unnamed</plasmid>
    </source>
</reference>
<feature type="binding site" evidence="5">
    <location>
        <position position="134"/>
    </location>
    <ligand>
        <name>substrate</name>
    </ligand>
</feature>
<geneLocation type="plasmid" evidence="8 9">
    <name>unnamed</name>
</geneLocation>
<dbReference type="InterPro" id="IPR005123">
    <property type="entry name" value="Oxoglu/Fe-dep_dioxygenase_dom"/>
</dbReference>
<name>A0A2K8MM36_9SPHN</name>
<keyword evidence="8" id="KW-0489">Methyltransferase</keyword>
<keyword evidence="3" id="KW-0560">Oxidoreductase</keyword>
<dbReference type="Proteomes" id="UP000229081">
    <property type="component" value="Plasmid unnamed"/>
</dbReference>
<dbReference type="Pfam" id="PF13532">
    <property type="entry name" value="2OG-FeII_Oxy_2"/>
    <property type="match status" value="1"/>
</dbReference>
<dbReference type="GO" id="GO:0032259">
    <property type="term" value="P:methylation"/>
    <property type="evidence" value="ECO:0007669"/>
    <property type="project" value="UniProtKB-KW"/>
</dbReference>
<dbReference type="GO" id="GO:0035513">
    <property type="term" value="P:oxidative RNA demethylation"/>
    <property type="evidence" value="ECO:0007669"/>
    <property type="project" value="TreeGrafter"/>
</dbReference>
<dbReference type="RefSeq" id="WP_100284713.1">
    <property type="nucleotide sequence ID" value="NZ_CP024924.1"/>
</dbReference>
<keyword evidence="1 6" id="KW-0479">Metal-binding</keyword>
<dbReference type="PANTHER" id="PTHR16557:SF2">
    <property type="entry name" value="NUCLEIC ACID DIOXYGENASE ALKBH1"/>
    <property type="match status" value="1"/>
</dbReference>
<protein>
    <submittedName>
        <fullName evidence="8">DNA oxidative demethylase AlkB</fullName>
    </submittedName>
</protein>
<evidence type="ECO:0000259" key="7">
    <source>
        <dbReference type="PROSITE" id="PS51471"/>
    </source>
</evidence>
<feature type="binding site" evidence="6">
    <location>
        <position position="186"/>
    </location>
    <ligand>
        <name>Fe cation</name>
        <dbReference type="ChEBI" id="CHEBI:24875"/>
        <note>catalytic</note>
    </ligand>
</feature>
<keyword evidence="4 6" id="KW-0408">Iron</keyword>
<feature type="domain" description="Fe2OG dioxygenase" evidence="7">
    <location>
        <begin position="112"/>
        <end position="212"/>
    </location>
</feature>
<feature type="binding site" evidence="6">
    <location>
        <position position="132"/>
    </location>
    <ligand>
        <name>Fe cation</name>
        <dbReference type="ChEBI" id="CHEBI:24875"/>
        <note>catalytic</note>
    </ligand>
</feature>
<dbReference type="EMBL" id="CP024924">
    <property type="protein sequence ID" value="ATY34927.1"/>
    <property type="molecule type" value="Genomic_DNA"/>
</dbReference>
<evidence type="ECO:0000313" key="9">
    <source>
        <dbReference type="Proteomes" id="UP000229081"/>
    </source>
</evidence>
<evidence type="ECO:0000256" key="2">
    <source>
        <dbReference type="ARBA" id="ARBA00022964"/>
    </source>
</evidence>
<dbReference type="OrthoDB" id="9796932at2"/>
<evidence type="ECO:0000256" key="3">
    <source>
        <dbReference type="ARBA" id="ARBA00023002"/>
    </source>
</evidence>
<dbReference type="Gene3D" id="2.60.120.590">
    <property type="entry name" value="Alpha-ketoglutarate-dependent dioxygenase AlkB-like"/>
    <property type="match status" value="1"/>
</dbReference>
<dbReference type="KEGG" id="sphc:CVN68_22735"/>
<feature type="binding site" evidence="5">
    <location>
        <begin position="119"/>
        <end position="121"/>
    </location>
    <ligand>
        <name>2-oxoglutarate</name>
        <dbReference type="ChEBI" id="CHEBI:16810"/>
    </ligand>
</feature>
<dbReference type="PROSITE" id="PS51471">
    <property type="entry name" value="FE2OG_OXY"/>
    <property type="match status" value="1"/>
</dbReference>
<evidence type="ECO:0000256" key="6">
    <source>
        <dbReference type="PIRSR" id="PIRSR604574-2"/>
    </source>
</evidence>
<dbReference type="GO" id="GO:0035515">
    <property type="term" value="F:oxidative RNA demethylase activity"/>
    <property type="evidence" value="ECO:0007669"/>
    <property type="project" value="TreeGrafter"/>
</dbReference>
<proteinExistence type="predicted"/>
<sequence>MDQLFAFDRRALDLDSGAVLLEGYALSMAEDLLGAVATIAETAPFRHLETPGGRRMSVAMTNTGRLGWVSDRRGYRYDEIDPLSDRPWPAMPSAFAALARSAAAAAGFEGFAPEACLVNRYEPGAKLSLHQDRDERNLDQPIVSVSLGVEATFLWGGATRADRARRIRLRHGDVVVWGGPARLTFHGVDALARSEHPLTGALRYNLTFRRAS</sequence>
<evidence type="ECO:0000256" key="4">
    <source>
        <dbReference type="ARBA" id="ARBA00023004"/>
    </source>
</evidence>
<dbReference type="GO" id="GO:0008198">
    <property type="term" value="F:ferrous iron binding"/>
    <property type="evidence" value="ECO:0007669"/>
    <property type="project" value="TreeGrafter"/>
</dbReference>
<comment type="cofactor">
    <cofactor evidence="6">
        <name>Fe(2+)</name>
        <dbReference type="ChEBI" id="CHEBI:29033"/>
    </cofactor>
    <text evidence="6">Binds 1 Fe(2+) ion per subunit.</text>
</comment>
<keyword evidence="9" id="KW-1185">Reference proteome</keyword>
<evidence type="ECO:0000256" key="5">
    <source>
        <dbReference type="PIRSR" id="PIRSR604574-1"/>
    </source>
</evidence>
<accession>A0A2K8MM36</accession>
<dbReference type="SUPFAM" id="SSF51197">
    <property type="entry name" value="Clavaminate synthase-like"/>
    <property type="match status" value="1"/>
</dbReference>
<dbReference type="GO" id="GO:0005737">
    <property type="term" value="C:cytoplasm"/>
    <property type="evidence" value="ECO:0007669"/>
    <property type="project" value="TreeGrafter"/>
</dbReference>
<dbReference type="NCBIfam" id="NF011930">
    <property type="entry name" value="PRK15401.1"/>
    <property type="match status" value="1"/>
</dbReference>
<dbReference type="InterPro" id="IPR027450">
    <property type="entry name" value="AlkB-like"/>
</dbReference>
<gene>
    <name evidence="8" type="ORF">CVN68_22735</name>
</gene>
<dbReference type="AlphaFoldDB" id="A0A2K8MM36"/>
<feature type="binding site" evidence="5">
    <location>
        <position position="160"/>
    </location>
    <ligand>
        <name>substrate</name>
    </ligand>
</feature>
<keyword evidence="8" id="KW-0614">Plasmid</keyword>
<dbReference type="PANTHER" id="PTHR16557">
    <property type="entry name" value="ALKYLATED DNA REPAIR PROTEIN ALKB-RELATED"/>
    <property type="match status" value="1"/>
</dbReference>
<feature type="binding site" evidence="5">
    <location>
        <position position="68"/>
    </location>
    <ligand>
        <name>substrate</name>
    </ligand>
</feature>
<feature type="binding site" evidence="5">
    <location>
        <begin position="75"/>
        <end position="77"/>
    </location>
    <ligand>
        <name>substrate</name>
    </ligand>
</feature>
<evidence type="ECO:0000313" key="8">
    <source>
        <dbReference type="EMBL" id="ATY34927.1"/>
    </source>
</evidence>
<dbReference type="GO" id="GO:0008168">
    <property type="term" value="F:methyltransferase activity"/>
    <property type="evidence" value="ECO:0007669"/>
    <property type="project" value="UniProtKB-KW"/>
</dbReference>
<keyword evidence="8" id="KW-0808">Transferase</keyword>
<feature type="binding site" evidence="6">
    <location>
        <position position="130"/>
    </location>
    <ligand>
        <name>Fe cation</name>
        <dbReference type="ChEBI" id="CHEBI:24875"/>
        <note>catalytic</note>
    </ligand>
</feature>
<organism evidence="8 9">
    <name type="scientific">Sphingomonas psychrotolerans</name>
    <dbReference type="NCBI Taxonomy" id="1327635"/>
    <lineage>
        <taxon>Bacteria</taxon>
        <taxon>Pseudomonadati</taxon>
        <taxon>Pseudomonadota</taxon>
        <taxon>Alphaproteobacteria</taxon>
        <taxon>Sphingomonadales</taxon>
        <taxon>Sphingomonadaceae</taxon>
        <taxon>Sphingomonas</taxon>
    </lineage>
</organism>
<dbReference type="InterPro" id="IPR037151">
    <property type="entry name" value="AlkB-like_sf"/>
</dbReference>
<dbReference type="GO" id="GO:0035516">
    <property type="term" value="F:broad specificity oxidative DNA demethylase activity"/>
    <property type="evidence" value="ECO:0007669"/>
    <property type="project" value="TreeGrafter"/>
</dbReference>